<accession>A0AAN9TBE3</accession>
<reference evidence="1 2" key="1">
    <citation type="submission" date="2024-03" db="EMBL/GenBank/DDBJ databases">
        <title>Adaptation during the transition from Ophiocordyceps entomopathogen to insect associate is accompanied by gene loss and intensified selection.</title>
        <authorList>
            <person name="Ward C.M."/>
            <person name="Onetto C.A."/>
            <person name="Borneman A.R."/>
        </authorList>
    </citation>
    <scope>NUCLEOTIDE SEQUENCE [LARGE SCALE GENOMIC DNA]</scope>
    <source>
        <strain evidence="1">AWRI1</strain>
        <tissue evidence="1">Single Adult Female</tissue>
    </source>
</reference>
<evidence type="ECO:0000313" key="1">
    <source>
        <dbReference type="EMBL" id="KAK7582216.1"/>
    </source>
</evidence>
<protein>
    <submittedName>
        <fullName evidence="1">Uncharacterized protein</fullName>
    </submittedName>
</protein>
<gene>
    <name evidence="1" type="ORF">V9T40_013661</name>
</gene>
<dbReference type="Proteomes" id="UP001367676">
    <property type="component" value="Unassembled WGS sequence"/>
</dbReference>
<sequence>MTCQDIGFLCNACNLEIVSSLRPSAEKMPLQEKSKEASGNRADCRLKRTCLFVRQQSLVTLPVVVQFPHRTYVISSTTSGL</sequence>
<comment type="caution">
    <text evidence="1">The sequence shown here is derived from an EMBL/GenBank/DDBJ whole genome shotgun (WGS) entry which is preliminary data.</text>
</comment>
<dbReference type="EMBL" id="JBBCAQ010000033">
    <property type="protein sequence ID" value="KAK7582216.1"/>
    <property type="molecule type" value="Genomic_DNA"/>
</dbReference>
<organism evidence="1 2">
    <name type="scientific">Parthenolecanium corni</name>
    <dbReference type="NCBI Taxonomy" id="536013"/>
    <lineage>
        <taxon>Eukaryota</taxon>
        <taxon>Metazoa</taxon>
        <taxon>Ecdysozoa</taxon>
        <taxon>Arthropoda</taxon>
        <taxon>Hexapoda</taxon>
        <taxon>Insecta</taxon>
        <taxon>Pterygota</taxon>
        <taxon>Neoptera</taxon>
        <taxon>Paraneoptera</taxon>
        <taxon>Hemiptera</taxon>
        <taxon>Sternorrhyncha</taxon>
        <taxon>Coccoidea</taxon>
        <taxon>Coccidae</taxon>
        <taxon>Parthenolecanium</taxon>
    </lineage>
</organism>
<keyword evidence="2" id="KW-1185">Reference proteome</keyword>
<name>A0AAN9TBE3_9HEMI</name>
<proteinExistence type="predicted"/>
<dbReference type="AlphaFoldDB" id="A0AAN9TBE3"/>
<evidence type="ECO:0000313" key="2">
    <source>
        <dbReference type="Proteomes" id="UP001367676"/>
    </source>
</evidence>